<dbReference type="GO" id="GO:0010196">
    <property type="term" value="P:nonphotochemical quenching"/>
    <property type="evidence" value="ECO:0007669"/>
    <property type="project" value="EnsemblPlants"/>
</dbReference>
<comment type="subcellular location">
    <subcellularLocation>
        <location evidence="1">Plastid</location>
        <location evidence="1">Chloroplast stroma</location>
    </subcellularLocation>
</comment>
<protein>
    <submittedName>
        <fullName evidence="4">Uncharacterized protein LOC109726297</fullName>
    </submittedName>
</protein>
<evidence type="ECO:0000313" key="4">
    <source>
        <dbReference type="RefSeq" id="XP_020111404.1"/>
    </source>
</evidence>
<dbReference type="PANTHER" id="PTHR32429:SF9">
    <property type="entry name" value="PROTEIN POST-ILLUMINATION CHLOROPHYLL FLUORESCENCE INCREASE, CHLOROPLASTIC"/>
    <property type="match status" value="1"/>
</dbReference>
<sequence length="306" mass="33723">MAAFSSSTPSFPSLFSSAAPSRPMRYCANCFRHPAYESTSTGGCGYGYAFDLSATCFPKYLLKRRFTKTIQKASAVAVPSMEEIKEYLLPTWSDFELGMAPVYWKTTNGLPPASGENLTLFYNAAANSLIPNDDYGIAFNGGFNQPIMCSREPRVMTRKNRGKADNPIFTIKIRVPKHAVCLIFSFTNGVDWDGPYRLQFQLLKMWKNRPLSFFNEGLAEELSVDGACERAIFPDSNKVVSSCEIGSLYSEGGDRCKLNLVPGCMDPSSPLFDPLADVDDGSCSLDSDSEEECIAKADEDIDGCFK</sequence>
<accession>A0A6P5GU74</accession>
<proteinExistence type="predicted"/>
<dbReference type="Gramene" id="Aco017763.1.mrna1">
    <property type="protein sequence ID" value="Aco017763.1.mrna1"/>
    <property type="gene ID" value="Aco017763.1.path1"/>
</dbReference>
<dbReference type="RefSeq" id="XP_020111404.1">
    <property type="nucleotide sequence ID" value="XM_020255815.1"/>
</dbReference>
<dbReference type="InterPro" id="IPR044960">
    <property type="entry name" value="RCA-like"/>
</dbReference>
<dbReference type="GeneID" id="109726297"/>
<keyword evidence="3" id="KW-1185">Reference proteome</keyword>
<dbReference type="GO" id="GO:0009579">
    <property type="term" value="C:thylakoid"/>
    <property type="evidence" value="ECO:0007669"/>
    <property type="project" value="TreeGrafter"/>
</dbReference>
<dbReference type="Proteomes" id="UP000515123">
    <property type="component" value="Linkage group 21"/>
</dbReference>
<dbReference type="AlphaFoldDB" id="A0A6P5GU74"/>
<feature type="domain" description="PIFI-like Ig-like" evidence="2">
    <location>
        <begin position="93"/>
        <end position="222"/>
    </location>
</feature>
<reference evidence="3" key="1">
    <citation type="journal article" date="2015" name="Nat. Genet.">
        <title>The pineapple genome and the evolution of CAM photosynthesis.</title>
        <authorList>
            <person name="Ming R."/>
            <person name="VanBuren R."/>
            <person name="Wai C.M."/>
            <person name="Tang H."/>
            <person name="Schatz M.C."/>
            <person name="Bowers J.E."/>
            <person name="Lyons E."/>
            <person name="Wang M.L."/>
            <person name="Chen J."/>
            <person name="Biggers E."/>
            <person name="Zhang J."/>
            <person name="Huang L."/>
            <person name="Zhang L."/>
            <person name="Miao W."/>
            <person name="Zhang J."/>
            <person name="Ye Z."/>
            <person name="Miao C."/>
            <person name="Lin Z."/>
            <person name="Wang H."/>
            <person name="Zhou H."/>
            <person name="Yim W.C."/>
            <person name="Priest H.D."/>
            <person name="Zheng C."/>
            <person name="Woodhouse M."/>
            <person name="Edger P.P."/>
            <person name="Guyot R."/>
            <person name="Guo H.B."/>
            <person name="Guo H."/>
            <person name="Zheng G."/>
            <person name="Singh R."/>
            <person name="Sharma A."/>
            <person name="Min X."/>
            <person name="Zheng Y."/>
            <person name="Lee H."/>
            <person name="Gurtowski J."/>
            <person name="Sedlazeck F.J."/>
            <person name="Harkess A."/>
            <person name="McKain M.R."/>
            <person name="Liao Z."/>
            <person name="Fang J."/>
            <person name="Liu J."/>
            <person name="Zhang X."/>
            <person name="Zhang Q."/>
            <person name="Hu W."/>
            <person name="Qin Y."/>
            <person name="Wang K."/>
            <person name="Chen L.Y."/>
            <person name="Shirley N."/>
            <person name="Lin Y.R."/>
            <person name="Liu L.Y."/>
            <person name="Hernandez A.G."/>
            <person name="Wright C.L."/>
            <person name="Bulone V."/>
            <person name="Tuskan G.A."/>
            <person name="Heath K."/>
            <person name="Zee F."/>
            <person name="Moore P.H."/>
            <person name="Sunkar R."/>
            <person name="Leebens-Mack J.H."/>
            <person name="Mockler T."/>
            <person name="Bennetzen J.L."/>
            <person name="Freeling M."/>
            <person name="Sankoff D."/>
            <person name="Paterson A.H."/>
            <person name="Zhu X."/>
            <person name="Yang X."/>
            <person name="Smith J.A."/>
            <person name="Cushman J.C."/>
            <person name="Paull R.E."/>
            <person name="Yu Q."/>
        </authorList>
    </citation>
    <scope>NUCLEOTIDE SEQUENCE [LARGE SCALE GENOMIC DNA]</scope>
    <source>
        <strain evidence="3">cv. F153</strain>
    </source>
</reference>
<gene>
    <name evidence="4" type="primary">LOC109726297</name>
</gene>
<dbReference type="PANTHER" id="PTHR32429">
    <property type="match status" value="1"/>
</dbReference>
<evidence type="ECO:0000256" key="1">
    <source>
        <dbReference type="ARBA" id="ARBA00004470"/>
    </source>
</evidence>
<dbReference type="GO" id="GO:0070370">
    <property type="term" value="P:cellular heat acclimation"/>
    <property type="evidence" value="ECO:0007669"/>
    <property type="project" value="EnsemblPlants"/>
</dbReference>
<organism evidence="3 4">
    <name type="scientific">Ananas comosus</name>
    <name type="common">Pineapple</name>
    <name type="synonym">Ananas ananas</name>
    <dbReference type="NCBI Taxonomy" id="4615"/>
    <lineage>
        <taxon>Eukaryota</taxon>
        <taxon>Viridiplantae</taxon>
        <taxon>Streptophyta</taxon>
        <taxon>Embryophyta</taxon>
        <taxon>Tracheophyta</taxon>
        <taxon>Spermatophyta</taxon>
        <taxon>Magnoliopsida</taxon>
        <taxon>Liliopsida</taxon>
        <taxon>Poales</taxon>
        <taxon>Bromeliaceae</taxon>
        <taxon>Bromelioideae</taxon>
        <taxon>Ananas</taxon>
    </lineage>
</organism>
<reference evidence="4" key="2">
    <citation type="submission" date="2025-08" db="UniProtKB">
        <authorList>
            <consortium name="RefSeq"/>
        </authorList>
    </citation>
    <scope>IDENTIFICATION</scope>
    <source>
        <tissue evidence="4">Leaf</tissue>
    </source>
</reference>
<name>A0A6P5GU74_ANACO</name>
<dbReference type="Pfam" id="PF25419">
    <property type="entry name" value="Ig_PIFI"/>
    <property type="match status" value="1"/>
</dbReference>
<dbReference type="InterPro" id="IPR057612">
    <property type="entry name" value="Ig_PIFI"/>
</dbReference>
<evidence type="ECO:0000313" key="3">
    <source>
        <dbReference type="Proteomes" id="UP000515123"/>
    </source>
</evidence>
<evidence type="ECO:0000259" key="2">
    <source>
        <dbReference type="Pfam" id="PF25419"/>
    </source>
</evidence>
<dbReference type="GO" id="GO:0009570">
    <property type="term" value="C:chloroplast stroma"/>
    <property type="evidence" value="ECO:0007669"/>
    <property type="project" value="UniProtKB-SubCell"/>
</dbReference>
<dbReference type="OrthoDB" id="1900123at2759"/>
<dbReference type="GO" id="GO:0010478">
    <property type="term" value="P:chlororespiration"/>
    <property type="evidence" value="ECO:0007669"/>
    <property type="project" value="EnsemblPlants"/>
</dbReference>